<sequence>MTPKLLQNVLEARHGISGLSNDKLHPRISYSEIPLDNAHHHERHPSMQKGEQQSSPRREFLLRQYNKFRHWARIASGVTNVISALFSASMESIMIYTMYKFYTTKDIFVEGRPWGPWAKGSVLWPTFMLAAASITTSLLALTALVALWCRRRHDAAFFSLLYAAGHIVAWVIVSVVYRVEKTEKDLWGWSCTDKARAIQQQLDSKKLNFESLCKLQASSWEVSVAEVVIKILSTGVSWYFDGKQKGLKIELVGDIGSAGFNQVTG</sequence>
<accession>W9WGQ3</accession>
<feature type="transmembrane region" description="Helical" evidence="1">
    <location>
        <begin position="122"/>
        <end position="148"/>
    </location>
</feature>
<evidence type="ECO:0000313" key="3">
    <source>
        <dbReference type="Proteomes" id="UP000019471"/>
    </source>
</evidence>
<protein>
    <recommendedName>
        <fullName evidence="4">MARVEL domain-containing protein</fullName>
    </recommendedName>
</protein>
<name>W9WGQ3_9EURO</name>
<gene>
    <name evidence="2" type="ORF">A1O5_12484</name>
</gene>
<keyword evidence="1" id="KW-0812">Transmembrane</keyword>
<dbReference type="OrthoDB" id="5371583at2759"/>
<dbReference type="PANTHER" id="PTHR42069:SF1">
    <property type="entry name" value="MARVEL DOMAIN-CONTAINING PROTEIN"/>
    <property type="match status" value="1"/>
</dbReference>
<dbReference type="EMBL" id="AMGX01000034">
    <property type="protein sequence ID" value="EXJ57694.1"/>
    <property type="molecule type" value="Genomic_DNA"/>
</dbReference>
<comment type="caution">
    <text evidence="2">The sequence shown here is derived from an EMBL/GenBank/DDBJ whole genome shotgun (WGS) entry which is preliminary data.</text>
</comment>
<dbReference type="RefSeq" id="XP_007751243.1">
    <property type="nucleotide sequence ID" value="XM_007753053.1"/>
</dbReference>
<dbReference type="GeneID" id="19197170"/>
<keyword evidence="1" id="KW-0472">Membrane</keyword>
<proteinExistence type="predicted"/>
<dbReference type="STRING" id="1182543.W9WGQ3"/>
<dbReference type="AlphaFoldDB" id="W9WGQ3"/>
<evidence type="ECO:0008006" key="4">
    <source>
        <dbReference type="Google" id="ProtNLM"/>
    </source>
</evidence>
<evidence type="ECO:0000256" key="1">
    <source>
        <dbReference type="SAM" id="Phobius"/>
    </source>
</evidence>
<keyword evidence="1" id="KW-1133">Transmembrane helix</keyword>
<dbReference type="Proteomes" id="UP000019471">
    <property type="component" value="Unassembled WGS sequence"/>
</dbReference>
<evidence type="ECO:0000313" key="2">
    <source>
        <dbReference type="EMBL" id="EXJ57694.1"/>
    </source>
</evidence>
<feature type="transmembrane region" description="Helical" evidence="1">
    <location>
        <begin position="77"/>
        <end position="102"/>
    </location>
</feature>
<feature type="transmembrane region" description="Helical" evidence="1">
    <location>
        <begin position="155"/>
        <end position="177"/>
    </location>
</feature>
<dbReference type="HOGENOM" id="CLU_090075_0_0_1"/>
<reference evidence="2 3" key="1">
    <citation type="submission" date="2013-03" db="EMBL/GenBank/DDBJ databases">
        <title>The Genome Sequence of Cladophialophora psammophila CBS 110553.</title>
        <authorList>
            <consortium name="The Broad Institute Genomics Platform"/>
            <person name="Cuomo C."/>
            <person name="de Hoog S."/>
            <person name="Gorbushina A."/>
            <person name="Walker B."/>
            <person name="Young S.K."/>
            <person name="Zeng Q."/>
            <person name="Gargeya S."/>
            <person name="Fitzgerald M."/>
            <person name="Haas B."/>
            <person name="Abouelleil A."/>
            <person name="Allen A.W."/>
            <person name="Alvarado L."/>
            <person name="Arachchi H.M."/>
            <person name="Berlin A.M."/>
            <person name="Chapman S.B."/>
            <person name="Gainer-Dewar J."/>
            <person name="Goldberg J."/>
            <person name="Griggs A."/>
            <person name="Gujja S."/>
            <person name="Hansen M."/>
            <person name="Howarth C."/>
            <person name="Imamovic A."/>
            <person name="Ireland A."/>
            <person name="Larimer J."/>
            <person name="McCowan C."/>
            <person name="Murphy C."/>
            <person name="Pearson M."/>
            <person name="Poon T.W."/>
            <person name="Priest M."/>
            <person name="Roberts A."/>
            <person name="Saif S."/>
            <person name="Shea T."/>
            <person name="Sisk P."/>
            <person name="Sykes S."/>
            <person name="Wortman J."/>
            <person name="Nusbaum C."/>
            <person name="Birren B."/>
        </authorList>
    </citation>
    <scope>NUCLEOTIDE SEQUENCE [LARGE SCALE GENOMIC DNA]</scope>
    <source>
        <strain evidence="2 3">CBS 110553</strain>
    </source>
</reference>
<keyword evidence="3" id="KW-1185">Reference proteome</keyword>
<organism evidence="2 3">
    <name type="scientific">Cladophialophora psammophila CBS 110553</name>
    <dbReference type="NCBI Taxonomy" id="1182543"/>
    <lineage>
        <taxon>Eukaryota</taxon>
        <taxon>Fungi</taxon>
        <taxon>Dikarya</taxon>
        <taxon>Ascomycota</taxon>
        <taxon>Pezizomycotina</taxon>
        <taxon>Eurotiomycetes</taxon>
        <taxon>Chaetothyriomycetidae</taxon>
        <taxon>Chaetothyriales</taxon>
        <taxon>Herpotrichiellaceae</taxon>
        <taxon>Cladophialophora</taxon>
    </lineage>
</organism>
<dbReference type="PANTHER" id="PTHR42069">
    <property type="entry name" value="HYPHAL ANASTAMOSIS-8 PROTEIN"/>
    <property type="match status" value="1"/>
</dbReference>